<keyword evidence="1" id="KW-0812">Transmembrane</keyword>
<protein>
    <submittedName>
        <fullName evidence="2">Uncharacterized protein</fullName>
    </submittedName>
</protein>
<gene>
    <name evidence="2" type="ORF">HNQ77_000177</name>
</gene>
<accession>A0A841JR36</accession>
<dbReference type="EMBL" id="JACHEK010000001">
    <property type="protein sequence ID" value="MBB6142239.1"/>
    <property type="molecule type" value="Genomic_DNA"/>
</dbReference>
<evidence type="ECO:0000256" key="1">
    <source>
        <dbReference type="SAM" id="Phobius"/>
    </source>
</evidence>
<comment type="caution">
    <text evidence="2">The sequence shown here is derived from an EMBL/GenBank/DDBJ whole genome shotgun (WGS) entry which is preliminary data.</text>
</comment>
<organism evidence="2 3">
    <name type="scientific">Silvibacterium bohemicum</name>
    <dbReference type="NCBI Taxonomy" id="1577686"/>
    <lineage>
        <taxon>Bacteria</taxon>
        <taxon>Pseudomonadati</taxon>
        <taxon>Acidobacteriota</taxon>
        <taxon>Terriglobia</taxon>
        <taxon>Terriglobales</taxon>
        <taxon>Acidobacteriaceae</taxon>
        <taxon>Silvibacterium</taxon>
    </lineage>
</organism>
<proteinExistence type="predicted"/>
<evidence type="ECO:0000313" key="3">
    <source>
        <dbReference type="Proteomes" id="UP000538666"/>
    </source>
</evidence>
<dbReference type="RefSeq" id="WP_050057493.1">
    <property type="nucleotide sequence ID" value="NZ_JACHEK010000001.1"/>
</dbReference>
<dbReference type="OrthoDB" id="119540at2"/>
<keyword evidence="1" id="KW-0472">Membrane</keyword>
<keyword evidence="3" id="KW-1185">Reference proteome</keyword>
<sequence>MGKILRSYLFWTYERGSFHYDVMVTLILAFIFLTPHFWNYGDHPQQEKLAAGNVLVKIAGPGSYVYEIPAAAVHQDQAPLDGQLQQEIQSVSGAVVLDRYLAVKESRGKITAYRVWAHR</sequence>
<dbReference type="AlphaFoldDB" id="A0A841JR36"/>
<dbReference type="Proteomes" id="UP000538666">
    <property type="component" value="Unassembled WGS sequence"/>
</dbReference>
<keyword evidence="1" id="KW-1133">Transmembrane helix</keyword>
<evidence type="ECO:0000313" key="2">
    <source>
        <dbReference type="EMBL" id="MBB6142239.1"/>
    </source>
</evidence>
<name>A0A841JR36_9BACT</name>
<feature type="transmembrane region" description="Helical" evidence="1">
    <location>
        <begin position="20"/>
        <end position="38"/>
    </location>
</feature>
<reference evidence="2 3" key="1">
    <citation type="submission" date="2020-08" db="EMBL/GenBank/DDBJ databases">
        <title>Genomic Encyclopedia of Type Strains, Phase IV (KMG-IV): sequencing the most valuable type-strain genomes for metagenomic binning, comparative biology and taxonomic classification.</title>
        <authorList>
            <person name="Goeker M."/>
        </authorList>
    </citation>
    <scope>NUCLEOTIDE SEQUENCE [LARGE SCALE GENOMIC DNA]</scope>
    <source>
        <strain evidence="2 3">DSM 103733</strain>
    </source>
</reference>